<dbReference type="GO" id="GO:0016758">
    <property type="term" value="F:hexosyltransferase activity"/>
    <property type="evidence" value="ECO:0007669"/>
    <property type="project" value="UniProtKB-ARBA"/>
</dbReference>
<dbReference type="KEGG" id="pden:F1C79_01305"/>
<protein>
    <submittedName>
        <fullName evidence="2">Glycosyltransferase family 2 protein</fullName>
    </submittedName>
</protein>
<accession>A0A9X7R371</accession>
<dbReference type="InterPro" id="IPR001173">
    <property type="entry name" value="Glyco_trans_2-like"/>
</dbReference>
<keyword evidence="3" id="KW-1185">Reference proteome</keyword>
<evidence type="ECO:0000313" key="2">
    <source>
        <dbReference type="EMBL" id="QEY70405.1"/>
    </source>
</evidence>
<dbReference type="SUPFAM" id="SSF53448">
    <property type="entry name" value="Nucleotide-diphospho-sugar transferases"/>
    <property type="match status" value="1"/>
</dbReference>
<dbReference type="OrthoDB" id="9802649at2"/>
<evidence type="ECO:0000313" key="3">
    <source>
        <dbReference type="Proteomes" id="UP000326659"/>
    </source>
</evidence>
<evidence type="ECO:0000259" key="1">
    <source>
        <dbReference type="Pfam" id="PF00535"/>
    </source>
</evidence>
<dbReference type="Pfam" id="PF00535">
    <property type="entry name" value="Glycos_transf_2"/>
    <property type="match status" value="1"/>
</dbReference>
<name>A0A9X7R371_PSEDE</name>
<gene>
    <name evidence="2" type="ORF">F1C79_01305</name>
</gene>
<proteinExistence type="predicted"/>
<feature type="domain" description="Glycosyltransferase 2-like" evidence="1">
    <location>
        <begin position="7"/>
        <end position="147"/>
    </location>
</feature>
<dbReference type="CDD" id="cd00761">
    <property type="entry name" value="Glyco_tranf_GTA_type"/>
    <property type="match status" value="1"/>
</dbReference>
<dbReference type="PANTHER" id="PTHR22916:SF3">
    <property type="entry name" value="UDP-GLCNAC:BETAGAL BETA-1,3-N-ACETYLGLUCOSAMINYLTRANSFERASE-LIKE PROTEIN 1"/>
    <property type="match status" value="1"/>
</dbReference>
<sequence length="188" mass="20829">MSSPLVSIIIPAYKAEHFITRCLNSCIEQSYPHIEVIVINDCSPDSTGFICDQFALINTNIRVIHNLKNEGPQLARPKGVSLARGELITFLDSDDSLASNAVELLVNEAIKTNADIVIGGYEIVSNRGSQYRTPPKTYSTTRTIGLNFSLNSHSDINGQNYIKKNTFRTSLFLKISSTGKTLYSIYSY</sequence>
<dbReference type="RefSeq" id="WP_151186258.1">
    <property type="nucleotide sequence ID" value="NZ_CP043626.1"/>
</dbReference>
<dbReference type="PANTHER" id="PTHR22916">
    <property type="entry name" value="GLYCOSYLTRANSFERASE"/>
    <property type="match status" value="1"/>
</dbReference>
<dbReference type="EMBL" id="CP043626">
    <property type="protein sequence ID" value="QEY70405.1"/>
    <property type="molecule type" value="Genomic_DNA"/>
</dbReference>
<dbReference type="InterPro" id="IPR029044">
    <property type="entry name" value="Nucleotide-diphossugar_trans"/>
</dbReference>
<dbReference type="Gene3D" id="3.90.550.10">
    <property type="entry name" value="Spore Coat Polysaccharide Biosynthesis Protein SpsA, Chain A"/>
    <property type="match status" value="1"/>
</dbReference>
<reference evidence="2 3" key="1">
    <citation type="submission" date="2019-09" db="EMBL/GenBank/DDBJ databases">
        <title>Prosopis cineraria nodule microbiome.</title>
        <authorList>
            <person name="Chaluvadi S.R."/>
            <person name="Ali R."/>
            <person name="Wang X."/>
        </authorList>
    </citation>
    <scope>NUCLEOTIDE SEQUENCE [LARGE SCALE GENOMIC DNA]</scope>
    <source>
        <strain evidence="2 3">BG1</strain>
    </source>
</reference>
<organism evidence="2 3">
    <name type="scientific">Pseudomonas denitrificans</name>
    <dbReference type="NCBI Taxonomy" id="43306"/>
    <lineage>
        <taxon>Bacteria</taxon>
        <taxon>Pseudomonadati</taxon>
        <taxon>Pseudomonadota</taxon>
        <taxon>Gammaproteobacteria</taxon>
        <taxon>Pseudomonadales</taxon>
        <taxon>Pseudomonadaceae</taxon>
        <taxon>Halopseudomonas</taxon>
    </lineage>
</organism>
<dbReference type="Proteomes" id="UP000326659">
    <property type="component" value="Chromosome"/>
</dbReference>
<dbReference type="AlphaFoldDB" id="A0A9X7R371"/>